<dbReference type="eggNOG" id="COG3693">
    <property type="taxonomic scope" value="Bacteria"/>
</dbReference>
<feature type="domain" description="SLH" evidence="2">
    <location>
        <begin position="360"/>
        <end position="423"/>
    </location>
</feature>
<dbReference type="InterPro" id="IPR001119">
    <property type="entry name" value="SLH_dom"/>
</dbReference>
<proteinExistence type="predicted"/>
<evidence type="ECO:0000313" key="4">
    <source>
        <dbReference type="Proteomes" id="UP000006889"/>
    </source>
</evidence>
<dbReference type="PANTHER" id="PTHR43308">
    <property type="entry name" value="OUTER MEMBRANE PROTEIN ALPHA-RELATED"/>
    <property type="match status" value="1"/>
</dbReference>
<organism evidence="3 4">
    <name type="scientific">Caldicellulosiruptor owensensis (strain ATCC 700167 / DSM 13100 / OL)</name>
    <dbReference type="NCBI Taxonomy" id="632518"/>
    <lineage>
        <taxon>Bacteria</taxon>
        <taxon>Bacillati</taxon>
        <taxon>Bacillota</taxon>
        <taxon>Bacillota incertae sedis</taxon>
        <taxon>Caldicellulosiruptorales</taxon>
        <taxon>Caldicellulosiruptoraceae</taxon>
        <taxon>Caldicellulosiruptor</taxon>
    </lineage>
</organism>
<dbReference type="InterPro" id="IPR051465">
    <property type="entry name" value="Cell_Envelope_Struct_Comp"/>
</dbReference>
<dbReference type="OrthoDB" id="2611444at2"/>
<dbReference type="AlphaFoldDB" id="E4Q6L3"/>
<dbReference type="Proteomes" id="UP000006889">
    <property type="component" value="Chromosome"/>
</dbReference>
<dbReference type="KEGG" id="cow:Calow_2111"/>
<dbReference type="Pfam" id="PF00395">
    <property type="entry name" value="SLH"/>
    <property type="match status" value="3"/>
</dbReference>
<reference key="1">
    <citation type="submission" date="2010-09" db="EMBL/GenBank/DDBJ databases">
        <title>Complete sequence of Caldicellulosiruptor owensensis OL.</title>
        <authorList>
            <consortium name="US DOE Joint Genome Institute"/>
            <person name="Lucas S."/>
            <person name="Copeland A."/>
            <person name="Lapidus A."/>
            <person name="Cheng J.-F."/>
            <person name="Bruce D."/>
            <person name="Goodwin L."/>
            <person name="Pitluck S."/>
            <person name="Davenport K."/>
            <person name="Detter J.C."/>
            <person name="Han C."/>
            <person name="Tapia R."/>
            <person name="Land M."/>
            <person name="Hauser L."/>
            <person name="Chang Y.-J."/>
            <person name="Jeffries C."/>
            <person name="Kyrpides N."/>
            <person name="Ivanova N."/>
            <person name="Mikhailova N."/>
            <person name="Blumer-Schuette S.E."/>
            <person name="Kelly R.M."/>
            <person name="Woyke T."/>
        </authorList>
    </citation>
    <scope>NUCLEOTIDE SEQUENCE</scope>
    <source>
        <strain>OL</strain>
    </source>
</reference>
<name>E4Q6L3_CALOW</name>
<accession>E4Q6L3</accession>
<protein>
    <submittedName>
        <fullName evidence="3">S-layer domain-containing protein</fullName>
    </submittedName>
</protein>
<dbReference type="EMBL" id="CP002216">
    <property type="protein sequence ID" value="ADQ05620.1"/>
    <property type="molecule type" value="Genomic_DNA"/>
</dbReference>
<feature type="signal peptide" evidence="1">
    <location>
        <begin position="1"/>
        <end position="25"/>
    </location>
</feature>
<dbReference type="RefSeq" id="WP_013412941.1">
    <property type="nucleotide sequence ID" value="NC_014657.1"/>
</dbReference>
<evidence type="ECO:0000259" key="2">
    <source>
        <dbReference type="PROSITE" id="PS51272"/>
    </source>
</evidence>
<keyword evidence="4" id="KW-1185">Reference proteome</keyword>
<sequence>MKRVKNFISLFCATAILLLAFPVLSANFTVNISIDSNKYLVINGKAITNASVTVKVLDPFGNIDYLDQTTAGNDGTYEFKYSLAGKSEGVYTVYIYSKDLAAPISKTITYTTTQQSSFSSVSVILPSTSTSTQQQTQQQTQTQQTQQGQTSQQQQTQQVQSTVIKPQIQVVGEVAISKVDEKTLSQIVANVKTNENGEKIIQISVDTKTNVLEYEQVIPLKAVVDKNVVFDISTNIAQVKVPADIVSSSLKVENLSVNIGKISSEDLNDIKQLVGKSIEMALKVEVKADDKVLTNKDVQKPVIVKSKYVPSIGVQTKYLAVMKVAEDGKIEPVASSMYFANNKEIAFRARDSAKYIVVENHKTFADIKDVNWAKEQIEILASRGIINGVDNNNFAPQKPITRADFLLMLVRSLELSAPVKNDSFVDVKKDDYYYDAVAIAKALGIVNGVGDGKFNPKGYITRQDMIVMADRALKVAGYKYQNGSMNINAFKDAMKISNYAKESIQKFVAEGFVHGSNNILKPADNASRAEVAIIIYRLINSYYTQQLK</sequence>
<dbReference type="HOGENOM" id="CLU_496680_0_0_9"/>
<dbReference type="PROSITE" id="PS51272">
    <property type="entry name" value="SLH"/>
    <property type="match status" value="3"/>
</dbReference>
<feature type="chain" id="PRO_5003186468" evidence="1">
    <location>
        <begin position="26"/>
        <end position="548"/>
    </location>
</feature>
<dbReference type="PANTHER" id="PTHR43308:SF5">
    <property type="entry name" value="S-LAYER PROTEIN _ PEPTIDOGLYCAN ENDO-BETA-N-ACETYLGLUCOSAMINIDASE"/>
    <property type="match status" value="1"/>
</dbReference>
<feature type="domain" description="SLH" evidence="2">
    <location>
        <begin position="424"/>
        <end position="483"/>
    </location>
</feature>
<evidence type="ECO:0000313" key="3">
    <source>
        <dbReference type="EMBL" id="ADQ05620.1"/>
    </source>
</evidence>
<reference evidence="3 4" key="2">
    <citation type="journal article" date="2011" name="J. Bacteriol.">
        <title>Complete genome sequences for the anaerobic, extremely thermophilic plant biomass-degrading bacteria Caldicellulosiruptor hydrothermalis, Caldicellulosiruptor kristjanssonii, Caldicellulosiruptor kronotskyensis, Caldicellulosiruptor owensenis, and Caldicellulosiruptor lactoaceticus.</title>
        <authorList>
            <person name="Blumer-Schuette S.E."/>
            <person name="Ozdemir I."/>
            <person name="Mistry D."/>
            <person name="Lucas S."/>
            <person name="Lapidus A."/>
            <person name="Cheng J.F."/>
            <person name="Goodwin L.A."/>
            <person name="Pitluck S."/>
            <person name="Land M.L."/>
            <person name="Hauser L.J."/>
            <person name="Woyke T."/>
            <person name="Mikhailova N."/>
            <person name="Pati A."/>
            <person name="Kyrpides N.C."/>
            <person name="Ivanova N."/>
            <person name="Detter J.C."/>
            <person name="Walston-Davenport K."/>
            <person name="Han S."/>
            <person name="Adams M.W."/>
            <person name="Kelly R.M."/>
        </authorList>
    </citation>
    <scope>NUCLEOTIDE SEQUENCE [LARGE SCALE GENOMIC DNA]</scope>
    <source>
        <strain evidence="4">ATCC 700167 / DSM 13100 / OL</strain>
    </source>
</reference>
<evidence type="ECO:0000256" key="1">
    <source>
        <dbReference type="SAM" id="SignalP"/>
    </source>
</evidence>
<gene>
    <name evidence="3" type="ordered locus">Calow_2111</name>
</gene>
<feature type="domain" description="SLH" evidence="2">
    <location>
        <begin position="487"/>
        <end position="548"/>
    </location>
</feature>
<dbReference type="STRING" id="632518.Calow_2111"/>
<keyword evidence="1" id="KW-0732">Signal</keyword>